<dbReference type="EC" id="2.3.1.234" evidence="8"/>
<dbReference type="EMBL" id="FZPD01000002">
    <property type="protein sequence ID" value="SNS81027.1"/>
    <property type="molecule type" value="Genomic_DNA"/>
</dbReference>
<evidence type="ECO:0000256" key="7">
    <source>
        <dbReference type="ARBA" id="ARBA00048117"/>
    </source>
</evidence>
<keyword evidence="6 8" id="KW-0012">Acyltransferase</keyword>
<keyword evidence="4 8" id="KW-0479">Metal-binding</keyword>
<dbReference type="Pfam" id="PF00814">
    <property type="entry name" value="TsaD"/>
    <property type="match status" value="1"/>
</dbReference>
<reference evidence="10 11" key="1">
    <citation type="submission" date="2017-06" db="EMBL/GenBank/DDBJ databases">
        <authorList>
            <person name="Kim H.J."/>
            <person name="Triplett B.A."/>
        </authorList>
    </citation>
    <scope>NUCLEOTIDE SEQUENCE [LARGE SCALE GENOMIC DNA]</scope>
    <source>
        <strain evidence="10 11">DSM 19307</strain>
    </source>
</reference>
<dbReference type="InterPro" id="IPR000905">
    <property type="entry name" value="Gcp-like_dom"/>
</dbReference>
<comment type="subcellular location">
    <subcellularLocation>
        <location evidence="8">Cytoplasm</location>
    </subcellularLocation>
</comment>
<evidence type="ECO:0000256" key="2">
    <source>
        <dbReference type="ARBA" id="ARBA00022679"/>
    </source>
</evidence>
<feature type="binding site" evidence="8">
    <location>
        <position position="126"/>
    </location>
    <ligand>
        <name>Fe cation</name>
        <dbReference type="ChEBI" id="CHEBI:24875"/>
    </ligand>
</feature>
<feature type="binding site" evidence="8">
    <location>
        <position position="290"/>
    </location>
    <ligand>
        <name>substrate</name>
    </ligand>
</feature>
<proteinExistence type="inferred from homology"/>
<dbReference type="InterPro" id="IPR017861">
    <property type="entry name" value="KAE1/TsaD"/>
</dbReference>
<feature type="binding site" evidence="8">
    <location>
        <position position="318"/>
    </location>
    <ligand>
        <name>Fe cation</name>
        <dbReference type="ChEBI" id="CHEBI:24875"/>
    </ligand>
</feature>
<comment type="catalytic activity">
    <reaction evidence="7 8">
        <text>L-threonylcarbamoyladenylate + adenosine(37) in tRNA = N(6)-L-threonylcarbamoyladenosine(37) in tRNA + AMP + H(+)</text>
        <dbReference type="Rhea" id="RHEA:37059"/>
        <dbReference type="Rhea" id="RHEA-COMP:10162"/>
        <dbReference type="Rhea" id="RHEA-COMP:10163"/>
        <dbReference type="ChEBI" id="CHEBI:15378"/>
        <dbReference type="ChEBI" id="CHEBI:73682"/>
        <dbReference type="ChEBI" id="CHEBI:74411"/>
        <dbReference type="ChEBI" id="CHEBI:74418"/>
        <dbReference type="ChEBI" id="CHEBI:456215"/>
        <dbReference type="EC" id="2.3.1.234"/>
    </reaction>
</comment>
<protein>
    <recommendedName>
        <fullName evidence="8">tRNA N6-adenosine threonylcarbamoyltransferase</fullName>
        <ecNumber evidence="8">2.3.1.234</ecNumber>
    </recommendedName>
    <alternativeName>
        <fullName evidence="8">N6-L-threonylcarbamoyladenine synthase</fullName>
        <shortName evidence="8">t(6)A synthase</shortName>
    </alternativeName>
    <alternativeName>
        <fullName evidence="8">t(6)A37 threonylcarbamoyladenosine biosynthesis protein TsaD</fullName>
    </alternativeName>
    <alternativeName>
        <fullName evidence="8">tRNA threonylcarbamoyladenosine biosynthesis protein TsaD</fullName>
    </alternativeName>
</protein>
<dbReference type="CDD" id="cd24133">
    <property type="entry name" value="ASKHA_NBD_TsaD_bac"/>
    <property type="match status" value="1"/>
</dbReference>
<dbReference type="GO" id="GO:0061711">
    <property type="term" value="F:tRNA N(6)-L-threonylcarbamoyladenine synthase activity"/>
    <property type="evidence" value="ECO:0007669"/>
    <property type="project" value="UniProtKB-EC"/>
</dbReference>
<dbReference type="GO" id="GO:0005737">
    <property type="term" value="C:cytoplasm"/>
    <property type="evidence" value="ECO:0007669"/>
    <property type="project" value="UniProtKB-SubCell"/>
</dbReference>
<gene>
    <name evidence="8" type="primary">tsaD</name>
    <name evidence="10" type="ORF">SAMN05421640_1328</name>
</gene>
<dbReference type="Gene3D" id="3.30.420.40">
    <property type="match status" value="2"/>
</dbReference>
<evidence type="ECO:0000256" key="6">
    <source>
        <dbReference type="ARBA" id="ARBA00023315"/>
    </source>
</evidence>
<feature type="binding site" evidence="8">
    <location>
        <position position="199"/>
    </location>
    <ligand>
        <name>substrate</name>
    </ligand>
</feature>
<dbReference type="NCBIfam" id="TIGR03723">
    <property type="entry name" value="T6A_TsaD_YgjD"/>
    <property type="match status" value="1"/>
</dbReference>
<feature type="domain" description="Gcp-like" evidence="9">
    <location>
        <begin position="40"/>
        <end position="324"/>
    </location>
</feature>
<comment type="cofactor">
    <cofactor evidence="8">
        <name>Fe(2+)</name>
        <dbReference type="ChEBI" id="CHEBI:29033"/>
    </cofactor>
    <text evidence="8">Binds 1 Fe(2+) ion per subunit.</text>
</comment>
<feature type="binding site" evidence="8">
    <location>
        <position position="195"/>
    </location>
    <ligand>
        <name>substrate</name>
    </ligand>
</feature>
<comment type="function">
    <text evidence="8">Required for the formation of a threonylcarbamoyl group on adenosine at position 37 (t(6)A37) in tRNAs that read codons beginning with adenine. Is involved in the transfer of the threonylcarbamoyl moiety of threonylcarbamoyl-AMP (TC-AMP) to the N6 group of A37, together with TsaE and TsaB. TsaD likely plays a direct catalytic role in this reaction.</text>
</comment>
<accession>A0A239HI45</accession>
<sequence length="349" mass="38138">MFYELAISLSWPSKKAVAIILGIESSCDETSASVCIDGKVINNEIAGQDIHEQYGGVVPELASREHQRNIVPVVNHVLTHAGINVKDLDGIAYTRGPGLLGALLIGSSFAKAMASSLDIPLIPVHHMKAHVLAHFIDDPKPTYPFICLTVSGGHTQILRVNSPTEMNILGQTQDDAVGEAFDKAAKLLGLPYPGGPMIDKLSKEGDENKFSFAESEMPDLDYSFSGIKTSILYFLRKEVRKNENFIDENLNDLAASIQKVLISMLMDKLIKAAKQENINQIAIAGGVSANSGLRERLEQEAQKKGWDIFIPDFQYCTDNAGMIAISGHLLFQEQAFGKLTDSPLPRMPF</sequence>
<evidence type="ECO:0000313" key="10">
    <source>
        <dbReference type="EMBL" id="SNS81027.1"/>
    </source>
</evidence>
<feature type="binding site" evidence="8">
    <location>
        <begin position="149"/>
        <end position="153"/>
    </location>
    <ligand>
        <name>substrate</name>
    </ligand>
</feature>
<evidence type="ECO:0000313" key="11">
    <source>
        <dbReference type="Proteomes" id="UP000198393"/>
    </source>
</evidence>
<dbReference type="GO" id="GO:0005506">
    <property type="term" value="F:iron ion binding"/>
    <property type="evidence" value="ECO:0007669"/>
    <property type="project" value="UniProtKB-UniRule"/>
</dbReference>
<feature type="binding site" evidence="8">
    <location>
        <position position="130"/>
    </location>
    <ligand>
        <name>Fe cation</name>
        <dbReference type="ChEBI" id="CHEBI:24875"/>
    </ligand>
</feature>
<organism evidence="10 11">
    <name type="scientific">Ekhidna lutea</name>
    <dbReference type="NCBI Taxonomy" id="447679"/>
    <lineage>
        <taxon>Bacteria</taxon>
        <taxon>Pseudomonadati</taxon>
        <taxon>Bacteroidota</taxon>
        <taxon>Cytophagia</taxon>
        <taxon>Cytophagales</taxon>
        <taxon>Reichenbachiellaceae</taxon>
        <taxon>Ekhidna</taxon>
    </lineage>
</organism>
<dbReference type="HAMAP" id="MF_01445">
    <property type="entry name" value="TsaD"/>
    <property type="match status" value="1"/>
</dbReference>
<feature type="binding site" evidence="8">
    <location>
        <position position="182"/>
    </location>
    <ligand>
        <name>substrate</name>
    </ligand>
</feature>
<evidence type="ECO:0000256" key="8">
    <source>
        <dbReference type="HAMAP-Rule" id="MF_01445"/>
    </source>
</evidence>
<dbReference type="SUPFAM" id="SSF53067">
    <property type="entry name" value="Actin-like ATPase domain"/>
    <property type="match status" value="1"/>
</dbReference>
<keyword evidence="1 8" id="KW-0963">Cytoplasm</keyword>
<evidence type="ECO:0000256" key="5">
    <source>
        <dbReference type="ARBA" id="ARBA00023004"/>
    </source>
</evidence>
<dbReference type="InterPro" id="IPR017860">
    <property type="entry name" value="Peptidase_M22_CS"/>
</dbReference>
<dbReference type="InterPro" id="IPR022450">
    <property type="entry name" value="TsaD"/>
</dbReference>
<keyword evidence="2 8" id="KW-0808">Transferase</keyword>
<name>A0A239HI45_EKHLU</name>
<dbReference type="NCBIfam" id="TIGR00329">
    <property type="entry name" value="gcp_kae1"/>
    <property type="match status" value="1"/>
</dbReference>
<dbReference type="InterPro" id="IPR043129">
    <property type="entry name" value="ATPase_NBD"/>
</dbReference>
<keyword evidence="5 8" id="KW-0408">Iron</keyword>
<evidence type="ECO:0000256" key="1">
    <source>
        <dbReference type="ARBA" id="ARBA00022490"/>
    </source>
</evidence>
<keyword evidence="11" id="KW-1185">Reference proteome</keyword>
<keyword evidence="3 8" id="KW-0819">tRNA processing</keyword>
<evidence type="ECO:0000259" key="9">
    <source>
        <dbReference type="Pfam" id="PF00814"/>
    </source>
</evidence>
<dbReference type="PRINTS" id="PR00789">
    <property type="entry name" value="OSIALOPTASE"/>
</dbReference>
<dbReference type="PANTHER" id="PTHR11735:SF6">
    <property type="entry name" value="TRNA N6-ADENOSINE THREONYLCARBAMOYLTRANSFERASE, MITOCHONDRIAL"/>
    <property type="match status" value="1"/>
</dbReference>
<dbReference type="AlphaFoldDB" id="A0A239HI45"/>
<dbReference type="PROSITE" id="PS01016">
    <property type="entry name" value="GLYCOPROTEASE"/>
    <property type="match status" value="1"/>
</dbReference>
<evidence type="ECO:0000256" key="4">
    <source>
        <dbReference type="ARBA" id="ARBA00022723"/>
    </source>
</evidence>
<dbReference type="Proteomes" id="UP000198393">
    <property type="component" value="Unassembled WGS sequence"/>
</dbReference>
<evidence type="ECO:0000256" key="3">
    <source>
        <dbReference type="ARBA" id="ARBA00022694"/>
    </source>
</evidence>
<comment type="similarity">
    <text evidence="8">Belongs to the KAE1 / TsaD family.</text>
</comment>
<dbReference type="PANTHER" id="PTHR11735">
    <property type="entry name" value="TRNA N6-ADENOSINE THREONYLCARBAMOYLTRANSFERASE"/>
    <property type="match status" value="1"/>
</dbReference>
<dbReference type="GO" id="GO:0002949">
    <property type="term" value="P:tRNA threonylcarbamoyladenosine modification"/>
    <property type="evidence" value="ECO:0007669"/>
    <property type="project" value="UniProtKB-UniRule"/>
</dbReference>
<dbReference type="FunFam" id="3.30.420.40:FF:000040">
    <property type="entry name" value="tRNA N6-adenosine threonylcarbamoyltransferase"/>
    <property type="match status" value="1"/>
</dbReference>